<protein>
    <submittedName>
        <fullName evidence="1">ORF15</fullName>
    </submittedName>
</protein>
<accession>A0AA48P931</accession>
<dbReference type="EMBL" id="BK063091">
    <property type="protein sequence ID" value="DBA11716.1"/>
    <property type="molecule type" value="Genomic_DNA"/>
</dbReference>
<evidence type="ECO:0000313" key="1">
    <source>
        <dbReference type="EMBL" id="DBA11716.1"/>
    </source>
</evidence>
<reference evidence="1" key="2">
    <citation type="submission" date="2023-01" db="EMBL/GenBank/DDBJ databases">
        <authorList>
            <person name="Rosani U."/>
            <person name="Delmont T.O."/>
            <person name="Gaia M."/>
            <person name="Krupovic M."/>
        </authorList>
    </citation>
    <scope>NUCLEOTIDE SEQUENCE</scope>
    <source>
        <strain evidence="1">MalacoHV1/China/2018</strain>
    </source>
</reference>
<sequence>MSISNLLLCHALEELLDVIQRLSMEGMEDRRLYYRLLSSSESIFLRVIRYYSSPDTYDNVVLDDEESIQDVIGQTERAFKRLVRLAAKFHVYQNYRSRNTIHDFIDSFLDGLLKDYMELVTRINLYNPLVVIEDIHRGFQREYKSNLREFIEKVCDSYGGSTFTPVPSSAPLWSSHHHIEWYYDCIRANIDPYDNNTRLFDIVASINPSEFLPEDSITYRPDAIFIDTEDDVSEAKDVLRDLVDDTDSGVFSSPKLKRWCVPKKIEGISTLIERIRVRQPFTPSLLYGICKEMIKEMLPKNKSTDMIRHQADYINEDGEYQCAFCYETTTDETTRFVGMCGCVFTFCTNCIKSQGEKGSKDQQKKCLCRSSTTGLIPLCDLPK</sequence>
<name>A0AA48P931_9VIRU</name>
<proteinExistence type="predicted"/>
<organism evidence="1">
    <name type="scientific">Malaco herpesvirus 1</name>
    <dbReference type="NCBI Taxonomy" id="3031797"/>
    <lineage>
        <taxon>Viruses</taxon>
        <taxon>Duplodnaviria</taxon>
        <taxon>Heunggongvirae</taxon>
        <taxon>Peploviricota</taxon>
        <taxon>Herviviricetes</taxon>
        <taxon>Herpesvirales</taxon>
        <taxon>Malacoherpesviridae</taxon>
    </lineage>
</organism>
<reference evidence="1" key="1">
    <citation type="journal article" date="2023" name="Front. Mar. Sci.">
        <title>Tracing the invertebrate herpesviruses in the global sequence datasets.</title>
        <authorList>
            <person name="Rosani U."/>
            <person name="Gaia M."/>
            <person name="Delmont T.O."/>
            <person name="Krupovic M."/>
        </authorList>
    </citation>
    <scope>NUCLEOTIDE SEQUENCE</scope>
    <source>
        <strain evidence="1">MalacoHV1/China/2018</strain>
    </source>
</reference>